<keyword evidence="3" id="KW-1185">Reference proteome</keyword>
<protein>
    <submittedName>
        <fullName evidence="2">Uncharacterized protein</fullName>
    </submittedName>
</protein>
<sequence>MAVTGCILAPFVLAGCGSSGDEPAGLDATDDTSTAAETPGSDDANNPDESPTSDTSPDAEDDGDGDASSGTPAPTFTQPYLEEENVVELRDIAPVEPHDDATDEEAEVLETLGRYTAAFEQIMWGVSFEDSGIEEYVIDPNLTTVREHAAELEEREMVSVGPPVEEVALSVNIDGDTASAETCLNTRGWIDVPGDGSAPSSADPLRVVQSELERVDGEWKVSRVVHDYDVSPCEGIFE</sequence>
<evidence type="ECO:0000313" key="2">
    <source>
        <dbReference type="EMBL" id="RAW14208.1"/>
    </source>
</evidence>
<dbReference type="AlphaFoldDB" id="A0A329QU13"/>
<evidence type="ECO:0000256" key="1">
    <source>
        <dbReference type="SAM" id="MobiDB-lite"/>
    </source>
</evidence>
<feature type="region of interest" description="Disordered" evidence="1">
    <location>
        <begin position="15"/>
        <end position="83"/>
    </location>
</feature>
<name>A0A329QU13_9ACTN</name>
<proteinExistence type="predicted"/>
<organism evidence="2 3">
    <name type="scientific">Phytoactinopolyspora halophila</name>
    <dbReference type="NCBI Taxonomy" id="1981511"/>
    <lineage>
        <taxon>Bacteria</taxon>
        <taxon>Bacillati</taxon>
        <taxon>Actinomycetota</taxon>
        <taxon>Actinomycetes</taxon>
        <taxon>Jiangellales</taxon>
        <taxon>Jiangellaceae</taxon>
        <taxon>Phytoactinopolyspora</taxon>
    </lineage>
</organism>
<reference evidence="2 3" key="1">
    <citation type="submission" date="2018-06" db="EMBL/GenBank/DDBJ databases">
        <title>Phytoactinopolyspora halophila sp. nov., a novel halophilic actinomycete isolated from a saline soil in China.</title>
        <authorList>
            <person name="Tang S.-K."/>
        </authorList>
    </citation>
    <scope>NUCLEOTIDE SEQUENCE [LARGE SCALE GENOMIC DNA]</scope>
    <source>
        <strain evidence="2 3">YIM 96934</strain>
    </source>
</reference>
<accession>A0A329QU13</accession>
<dbReference type="Proteomes" id="UP000250462">
    <property type="component" value="Unassembled WGS sequence"/>
</dbReference>
<evidence type="ECO:0000313" key="3">
    <source>
        <dbReference type="Proteomes" id="UP000250462"/>
    </source>
</evidence>
<gene>
    <name evidence="2" type="ORF">DPM12_11160</name>
</gene>
<dbReference type="EMBL" id="QMIG01000009">
    <property type="protein sequence ID" value="RAW14208.1"/>
    <property type="molecule type" value="Genomic_DNA"/>
</dbReference>
<feature type="compositionally biased region" description="Polar residues" evidence="1">
    <location>
        <begin position="43"/>
        <end position="52"/>
    </location>
</feature>
<comment type="caution">
    <text evidence="2">The sequence shown here is derived from an EMBL/GenBank/DDBJ whole genome shotgun (WGS) entry which is preliminary data.</text>
</comment>